<evidence type="ECO:0000313" key="1">
    <source>
        <dbReference type="EMBL" id="KAI9908733.1"/>
    </source>
</evidence>
<accession>A0ACC0VSM5</accession>
<reference evidence="1 2" key="1">
    <citation type="journal article" date="2022" name="bioRxiv">
        <title>The genome of the oomycete Peronosclerospora sorghi, a cosmopolitan pathogen of maize and sorghum, is inflated with dispersed pseudogenes.</title>
        <authorList>
            <person name="Fletcher K."/>
            <person name="Martin F."/>
            <person name="Isakeit T."/>
            <person name="Cavanaugh K."/>
            <person name="Magill C."/>
            <person name="Michelmore R."/>
        </authorList>
    </citation>
    <scope>NUCLEOTIDE SEQUENCE [LARGE SCALE GENOMIC DNA]</scope>
    <source>
        <strain evidence="1">P6</strain>
    </source>
</reference>
<sequence>MGKAFLNLCQEFRPIEDPTDAQEATSGGPSNQQKAFFSVAIDFLDSQWRRVDLVLVTKIILLEANQPETHLTYNLPSIVNHARFQSVIRDPLRLNLAAWEENTRSRDEDEDLLTSRLRHCVVEALGIRPGCSFHAETSLCRIFYLLEKLVQYFEVPDRAHALAALNATDCTPGSIESAPLSTSTSIGAILNLLKQFVYAFLHTGPISTLQQDQQRPCLN</sequence>
<keyword evidence="2" id="KW-1185">Reference proteome</keyword>
<evidence type="ECO:0000313" key="2">
    <source>
        <dbReference type="Proteomes" id="UP001163321"/>
    </source>
</evidence>
<proteinExistence type="predicted"/>
<dbReference type="Proteomes" id="UP001163321">
    <property type="component" value="Chromosome 8"/>
</dbReference>
<protein>
    <submittedName>
        <fullName evidence="1">Uncharacterized protein</fullName>
    </submittedName>
</protein>
<organism evidence="1 2">
    <name type="scientific">Peronosclerospora sorghi</name>
    <dbReference type="NCBI Taxonomy" id="230839"/>
    <lineage>
        <taxon>Eukaryota</taxon>
        <taxon>Sar</taxon>
        <taxon>Stramenopiles</taxon>
        <taxon>Oomycota</taxon>
        <taxon>Peronosporomycetes</taxon>
        <taxon>Peronosporales</taxon>
        <taxon>Peronosporaceae</taxon>
        <taxon>Peronosclerospora</taxon>
    </lineage>
</organism>
<comment type="caution">
    <text evidence="1">The sequence shown here is derived from an EMBL/GenBank/DDBJ whole genome shotgun (WGS) entry which is preliminary data.</text>
</comment>
<name>A0ACC0VSM5_9STRA</name>
<gene>
    <name evidence="1" type="ORF">PsorP6_003802</name>
</gene>
<dbReference type="EMBL" id="CM047587">
    <property type="protein sequence ID" value="KAI9908733.1"/>
    <property type="molecule type" value="Genomic_DNA"/>
</dbReference>